<evidence type="ECO:0000313" key="4">
    <source>
        <dbReference type="Proteomes" id="UP000275256"/>
    </source>
</evidence>
<dbReference type="EMBL" id="REFW01000004">
    <property type="protein sequence ID" value="RMB58193.1"/>
    <property type="molecule type" value="Genomic_DNA"/>
</dbReference>
<sequence>MHARGWTRTPRRPRRCGGWSSSARPSCVSPPTSAEPTAVGGRTPALLLGSIGDKPRRSISEPLVLELDFSAPLAPGTLELRNANNTLVRTIVTPASADGSLRLVWDVRDDKGEPVYPTAVTPGGSGARTPQAGRWPARPRQPTSWAPSTSRGTSSPPPARPDT</sequence>
<protein>
    <recommendedName>
        <fullName evidence="2">FlgD/Vpr Ig-like domain-containing protein</fullName>
    </recommendedName>
</protein>
<name>A0A3M0G9D6_9ACTN</name>
<dbReference type="Pfam" id="PF13860">
    <property type="entry name" value="FlgD_ig"/>
    <property type="match status" value="1"/>
</dbReference>
<feature type="domain" description="FlgD/Vpr Ig-like" evidence="2">
    <location>
        <begin position="62"/>
        <end position="115"/>
    </location>
</feature>
<keyword evidence="4" id="KW-1185">Reference proteome</keyword>
<dbReference type="Proteomes" id="UP000275256">
    <property type="component" value="Unassembled WGS sequence"/>
</dbReference>
<dbReference type="AlphaFoldDB" id="A0A3M0G9D6"/>
<dbReference type="Gene3D" id="2.60.40.4070">
    <property type="match status" value="1"/>
</dbReference>
<evidence type="ECO:0000259" key="2">
    <source>
        <dbReference type="Pfam" id="PF13860"/>
    </source>
</evidence>
<feature type="region of interest" description="Disordered" evidence="1">
    <location>
        <begin position="1"/>
        <end position="43"/>
    </location>
</feature>
<comment type="caution">
    <text evidence="3">The sequence shown here is derived from an EMBL/GenBank/DDBJ whole genome shotgun (WGS) entry which is preliminary data.</text>
</comment>
<reference evidence="3 4" key="1">
    <citation type="submission" date="2018-10" db="EMBL/GenBank/DDBJ databases">
        <title>Tessaracoccus antarcticuss sp. nov., isolated from sediment.</title>
        <authorList>
            <person name="Zhou L.Y."/>
            <person name="Du Z.J."/>
        </authorList>
    </citation>
    <scope>NUCLEOTIDE SEQUENCE [LARGE SCALE GENOMIC DNA]</scope>
    <source>
        <strain evidence="3 4">JDX10</strain>
    </source>
</reference>
<feature type="compositionally biased region" description="Basic residues" evidence="1">
    <location>
        <begin position="1"/>
        <end position="15"/>
    </location>
</feature>
<feature type="region of interest" description="Disordered" evidence="1">
    <location>
        <begin position="109"/>
        <end position="163"/>
    </location>
</feature>
<feature type="compositionally biased region" description="Polar residues" evidence="1">
    <location>
        <begin position="20"/>
        <end position="35"/>
    </location>
</feature>
<dbReference type="InterPro" id="IPR025965">
    <property type="entry name" value="FlgD/Vpr_Ig-like"/>
</dbReference>
<evidence type="ECO:0000313" key="3">
    <source>
        <dbReference type="EMBL" id="RMB58193.1"/>
    </source>
</evidence>
<proteinExistence type="predicted"/>
<gene>
    <name evidence="3" type="ORF">EAX62_13340</name>
</gene>
<organism evidence="3 4">
    <name type="scientific">Tessaracoccus antarcticus</name>
    <dbReference type="NCBI Taxonomy" id="2479848"/>
    <lineage>
        <taxon>Bacteria</taxon>
        <taxon>Bacillati</taxon>
        <taxon>Actinomycetota</taxon>
        <taxon>Actinomycetes</taxon>
        <taxon>Propionibacteriales</taxon>
        <taxon>Propionibacteriaceae</taxon>
        <taxon>Tessaracoccus</taxon>
    </lineage>
</organism>
<accession>A0A3M0G9D6</accession>
<evidence type="ECO:0000256" key="1">
    <source>
        <dbReference type="SAM" id="MobiDB-lite"/>
    </source>
</evidence>